<reference evidence="1 2" key="1">
    <citation type="submission" date="2016-03" db="EMBL/GenBank/DDBJ databases">
        <title>EvidentialGene: Evidence-directed Construction of Genes on Genomes.</title>
        <authorList>
            <person name="Gilbert D.G."/>
            <person name="Choi J.-H."/>
            <person name="Mockaitis K."/>
            <person name="Colbourne J."/>
            <person name="Pfrender M."/>
        </authorList>
    </citation>
    <scope>NUCLEOTIDE SEQUENCE [LARGE SCALE GENOMIC DNA]</scope>
    <source>
        <strain evidence="1 2">Xinb3</strain>
        <tissue evidence="1">Complete organism</tissue>
    </source>
</reference>
<sequence length="75" mass="9040">MDLVSQNRNNARPKKTLDFLQGQETLRLNFRGRRGILMSVVLFFRNVRLPRIDSRLWVKSFGLCKYHQKSHYFLK</sequence>
<gene>
    <name evidence="1" type="ORF">APZ42_017369</name>
</gene>
<name>A0A0P5ZN38_9CRUS</name>
<comment type="caution">
    <text evidence="1">The sequence shown here is derived from an EMBL/GenBank/DDBJ whole genome shotgun (WGS) entry which is preliminary data.</text>
</comment>
<accession>A0A0P5ZN38</accession>
<dbReference type="Proteomes" id="UP000076858">
    <property type="component" value="Unassembled WGS sequence"/>
</dbReference>
<evidence type="ECO:0000313" key="1">
    <source>
        <dbReference type="EMBL" id="KZS16729.1"/>
    </source>
</evidence>
<protein>
    <submittedName>
        <fullName evidence="1">Uncharacterized protein</fullName>
    </submittedName>
</protein>
<dbReference type="AlphaFoldDB" id="A0A0P5ZN38"/>
<organism evidence="1 2">
    <name type="scientific">Daphnia magna</name>
    <dbReference type="NCBI Taxonomy" id="35525"/>
    <lineage>
        <taxon>Eukaryota</taxon>
        <taxon>Metazoa</taxon>
        <taxon>Ecdysozoa</taxon>
        <taxon>Arthropoda</taxon>
        <taxon>Crustacea</taxon>
        <taxon>Branchiopoda</taxon>
        <taxon>Diplostraca</taxon>
        <taxon>Cladocera</taxon>
        <taxon>Anomopoda</taxon>
        <taxon>Daphniidae</taxon>
        <taxon>Daphnia</taxon>
    </lineage>
</organism>
<keyword evidence="2" id="KW-1185">Reference proteome</keyword>
<proteinExistence type="predicted"/>
<dbReference type="EMBL" id="LRGB01000687">
    <property type="protein sequence ID" value="KZS16729.1"/>
    <property type="molecule type" value="Genomic_DNA"/>
</dbReference>
<evidence type="ECO:0000313" key="2">
    <source>
        <dbReference type="Proteomes" id="UP000076858"/>
    </source>
</evidence>